<accession>A0A8H6IU76</accession>
<keyword evidence="3" id="KW-0732">Signal</keyword>
<comment type="caution">
    <text evidence="4">The sequence shown here is derived from an EMBL/GenBank/DDBJ whole genome shotgun (WGS) entry which is preliminary data.</text>
</comment>
<dbReference type="Proteomes" id="UP000652219">
    <property type="component" value="Unassembled WGS sequence"/>
</dbReference>
<dbReference type="Gene3D" id="3.40.50.1820">
    <property type="entry name" value="alpha/beta hydrolase"/>
    <property type="match status" value="1"/>
</dbReference>
<proteinExistence type="predicted"/>
<dbReference type="Pfam" id="PF01083">
    <property type="entry name" value="Cutinase"/>
    <property type="match status" value="1"/>
</dbReference>
<sequence>MRASATYASVLSLLSASTVNAQCASGVHIISANGVIEGGVGKIGEFMTALQAKVPGSDTEAIPFNQPYAAYVQAQPAVLADVVSRATSYAQKCPDTPIVLAGLNRGAHAVMDAVCGASSDQFTATEPLPVDVLSKIAAVVTFSDYSWLPGQLWSRGDATGPSTYPRKNPAGCDPVVTKIASYCAAKDPWCDKQTTDFVENAYLPAKIPEAVDFVVSQLGNKA</sequence>
<dbReference type="GO" id="GO:0052689">
    <property type="term" value="F:carboxylic ester hydrolase activity"/>
    <property type="evidence" value="ECO:0007669"/>
    <property type="project" value="UniProtKB-ARBA"/>
</dbReference>
<organism evidence="4 5">
    <name type="scientific">Colletotrichum sojae</name>
    <dbReference type="NCBI Taxonomy" id="2175907"/>
    <lineage>
        <taxon>Eukaryota</taxon>
        <taxon>Fungi</taxon>
        <taxon>Dikarya</taxon>
        <taxon>Ascomycota</taxon>
        <taxon>Pezizomycotina</taxon>
        <taxon>Sordariomycetes</taxon>
        <taxon>Hypocreomycetidae</taxon>
        <taxon>Glomerellales</taxon>
        <taxon>Glomerellaceae</taxon>
        <taxon>Colletotrichum</taxon>
        <taxon>Colletotrichum orchidearum species complex</taxon>
    </lineage>
</organism>
<feature type="signal peptide" evidence="3">
    <location>
        <begin position="1"/>
        <end position="21"/>
    </location>
</feature>
<evidence type="ECO:0000256" key="1">
    <source>
        <dbReference type="ARBA" id="ARBA00022801"/>
    </source>
</evidence>
<keyword evidence="1" id="KW-0378">Hydrolase</keyword>
<reference evidence="4 5" key="1">
    <citation type="journal article" date="2020" name="Phytopathology">
        <title>Genome Sequence Resources of Colletotrichum truncatum, C. plurivorum, C. musicola, and C. sojae: Four Species Pathogenic to Soybean (Glycine max).</title>
        <authorList>
            <person name="Rogerio F."/>
            <person name="Boufleur T.R."/>
            <person name="Ciampi-Guillardi M."/>
            <person name="Sukno S.A."/>
            <person name="Thon M.R."/>
            <person name="Massola Junior N.S."/>
            <person name="Baroncelli R."/>
        </authorList>
    </citation>
    <scope>NUCLEOTIDE SEQUENCE [LARGE SCALE GENOMIC DNA]</scope>
    <source>
        <strain evidence="4 5">LFN0009</strain>
    </source>
</reference>
<dbReference type="InterPro" id="IPR000675">
    <property type="entry name" value="Cutinase/axe"/>
</dbReference>
<dbReference type="PANTHER" id="PTHR33630">
    <property type="entry name" value="CUTINASE RV1984C-RELATED-RELATED"/>
    <property type="match status" value="1"/>
</dbReference>
<evidence type="ECO:0000313" key="4">
    <source>
        <dbReference type="EMBL" id="KAF6798726.1"/>
    </source>
</evidence>
<dbReference type="AlphaFoldDB" id="A0A8H6IU76"/>
<feature type="chain" id="PRO_5034840538" evidence="3">
    <location>
        <begin position="22"/>
        <end position="222"/>
    </location>
</feature>
<name>A0A8H6IU76_9PEZI</name>
<dbReference type="PANTHER" id="PTHR33630:SF9">
    <property type="entry name" value="CUTINASE 4"/>
    <property type="match status" value="1"/>
</dbReference>
<evidence type="ECO:0000256" key="3">
    <source>
        <dbReference type="SAM" id="SignalP"/>
    </source>
</evidence>
<gene>
    <name evidence="4" type="ORF">CSOJ01_12686</name>
</gene>
<dbReference type="EMBL" id="WIGN01000335">
    <property type="protein sequence ID" value="KAF6798726.1"/>
    <property type="molecule type" value="Genomic_DNA"/>
</dbReference>
<dbReference type="SUPFAM" id="SSF53474">
    <property type="entry name" value="alpha/beta-Hydrolases"/>
    <property type="match status" value="1"/>
</dbReference>
<dbReference type="InterPro" id="IPR029058">
    <property type="entry name" value="AB_hydrolase_fold"/>
</dbReference>
<dbReference type="SMART" id="SM01110">
    <property type="entry name" value="Cutinase"/>
    <property type="match status" value="1"/>
</dbReference>
<evidence type="ECO:0000313" key="5">
    <source>
        <dbReference type="Proteomes" id="UP000652219"/>
    </source>
</evidence>
<keyword evidence="2" id="KW-1015">Disulfide bond</keyword>
<evidence type="ECO:0000256" key="2">
    <source>
        <dbReference type="ARBA" id="ARBA00023157"/>
    </source>
</evidence>
<keyword evidence="5" id="KW-1185">Reference proteome</keyword>
<protein>
    <submittedName>
        <fullName evidence="4">Cutinase</fullName>
    </submittedName>
</protein>